<sequence>MKTKFTSISALLLIALFANCENKNKSSQSTAETTQETKTTNVDSARVNGTACDITISGIHFTKSVNGADTLATADTNGKVTFKTGAKKDYFSDPNGKLSNNTAPILLSKIDNKKPFTLISKVTPEFTKEGLYNAAVLYIYVHDNFWQKLCYEQDERGNHRIVSVRTIGTSDDNNHDKVTTPSIYMKISSDTETIANYYSYDKKNWHMVRLYENNYPDEIWVGISNQCPMDDGSFSVFEDLSLVQNSVSDFRMGN</sequence>
<keyword evidence="1" id="KW-0732">Signal</keyword>
<organism evidence="2 3">
    <name type="scientific">Flavobacterium flevense</name>
    <dbReference type="NCBI Taxonomy" id="983"/>
    <lineage>
        <taxon>Bacteria</taxon>
        <taxon>Pseudomonadati</taxon>
        <taxon>Bacteroidota</taxon>
        <taxon>Flavobacteriia</taxon>
        <taxon>Flavobacteriales</taxon>
        <taxon>Flavobacteriaceae</taxon>
        <taxon>Flavobacterium</taxon>
    </lineage>
</organism>
<dbReference type="GO" id="GO:0005975">
    <property type="term" value="P:carbohydrate metabolic process"/>
    <property type="evidence" value="ECO:0007669"/>
    <property type="project" value="UniProtKB-ARBA"/>
</dbReference>
<dbReference type="OrthoDB" id="9808724at2"/>
<accession>A0A4Y4B3P2</accession>
<dbReference type="PANTHER" id="PTHR35332">
    <property type="entry name" value="REGULATION OF ENOLASE PROTEIN 1"/>
    <property type="match status" value="1"/>
</dbReference>
<keyword evidence="3" id="KW-1185">Reference proteome</keyword>
<proteinExistence type="predicted"/>
<evidence type="ECO:0000313" key="2">
    <source>
        <dbReference type="EMBL" id="GEC73840.1"/>
    </source>
</evidence>
<dbReference type="PANTHER" id="PTHR35332:SF2">
    <property type="entry name" value="REGULATION OF ENOLASE PROTEIN 1"/>
    <property type="match status" value="1"/>
</dbReference>
<evidence type="ECO:0000313" key="3">
    <source>
        <dbReference type="Proteomes" id="UP000316775"/>
    </source>
</evidence>
<dbReference type="SUPFAM" id="SSF49899">
    <property type="entry name" value="Concanavalin A-like lectins/glucanases"/>
    <property type="match status" value="1"/>
</dbReference>
<dbReference type="InterPro" id="IPR013320">
    <property type="entry name" value="ConA-like_dom_sf"/>
</dbReference>
<dbReference type="RefSeq" id="WP_073246969.1">
    <property type="nucleotide sequence ID" value="NZ_BJNP01000091.1"/>
</dbReference>
<gene>
    <name evidence="2" type="ORF">FFL01_33790</name>
</gene>
<feature type="signal peptide" evidence="1">
    <location>
        <begin position="1"/>
        <end position="20"/>
    </location>
</feature>
<dbReference type="EMBL" id="BJNP01000091">
    <property type="protein sequence ID" value="GEC73840.1"/>
    <property type="molecule type" value="Genomic_DNA"/>
</dbReference>
<dbReference type="InterPro" id="IPR009784">
    <property type="entry name" value="DUF1349"/>
</dbReference>
<reference evidence="2 3" key="1">
    <citation type="submission" date="2019-06" db="EMBL/GenBank/DDBJ databases">
        <title>Whole genome shotgun sequence of Flavobacterium flevense NBRC 14960.</title>
        <authorList>
            <person name="Hosoyama A."/>
            <person name="Uohara A."/>
            <person name="Ohji S."/>
            <person name="Ichikawa N."/>
        </authorList>
    </citation>
    <scope>NUCLEOTIDE SEQUENCE [LARGE SCALE GENOMIC DNA]</scope>
    <source>
        <strain evidence="2 3">NBRC 14960</strain>
    </source>
</reference>
<comment type="caution">
    <text evidence="2">The sequence shown here is derived from an EMBL/GenBank/DDBJ whole genome shotgun (WGS) entry which is preliminary data.</text>
</comment>
<dbReference type="Pfam" id="PF07081">
    <property type="entry name" value="DUF1349"/>
    <property type="match status" value="1"/>
</dbReference>
<dbReference type="Proteomes" id="UP000316775">
    <property type="component" value="Unassembled WGS sequence"/>
</dbReference>
<dbReference type="AlphaFoldDB" id="A0A4Y4B3P2"/>
<feature type="chain" id="PRO_5022840346" description="DUF1349 domain-containing protein" evidence="1">
    <location>
        <begin position="21"/>
        <end position="254"/>
    </location>
</feature>
<evidence type="ECO:0008006" key="4">
    <source>
        <dbReference type="Google" id="ProtNLM"/>
    </source>
</evidence>
<dbReference type="Gene3D" id="2.60.120.200">
    <property type="match status" value="1"/>
</dbReference>
<dbReference type="GO" id="GO:0004553">
    <property type="term" value="F:hydrolase activity, hydrolyzing O-glycosyl compounds"/>
    <property type="evidence" value="ECO:0007669"/>
    <property type="project" value="UniProtKB-ARBA"/>
</dbReference>
<evidence type="ECO:0000256" key="1">
    <source>
        <dbReference type="SAM" id="SignalP"/>
    </source>
</evidence>
<name>A0A4Y4B3P2_9FLAO</name>
<protein>
    <recommendedName>
        <fullName evidence="4">DUF1349 domain-containing protein</fullName>
    </recommendedName>
</protein>